<evidence type="ECO:0000256" key="8">
    <source>
        <dbReference type="ARBA" id="ARBA00022794"/>
    </source>
</evidence>
<evidence type="ECO:0000256" key="4">
    <source>
        <dbReference type="ARBA" id="ARBA00009375"/>
    </source>
</evidence>
<keyword evidence="12" id="KW-0539">Nucleus</keyword>
<dbReference type="EC" id="5.4.99.45" evidence="15"/>
<dbReference type="GO" id="GO:0005634">
    <property type="term" value="C:nucleus"/>
    <property type="evidence" value="ECO:0007669"/>
    <property type="project" value="UniProtKB-SubCell"/>
</dbReference>
<dbReference type="GO" id="GO:0003723">
    <property type="term" value="F:RNA binding"/>
    <property type="evidence" value="ECO:0007669"/>
    <property type="project" value="InterPro"/>
</dbReference>
<organism evidence="23 24">
    <name type="scientific">Bos mutus</name>
    <name type="common">wild yak</name>
    <dbReference type="NCBI Taxonomy" id="72004"/>
    <lineage>
        <taxon>Eukaryota</taxon>
        <taxon>Metazoa</taxon>
        <taxon>Chordata</taxon>
        <taxon>Craniata</taxon>
        <taxon>Vertebrata</taxon>
        <taxon>Euteleostomi</taxon>
        <taxon>Mammalia</taxon>
        <taxon>Eutheria</taxon>
        <taxon>Laurasiatheria</taxon>
        <taxon>Artiodactyla</taxon>
        <taxon>Ruminantia</taxon>
        <taxon>Pecora</taxon>
        <taxon>Bovidae</taxon>
        <taxon>Bovinae</taxon>
        <taxon>Bos</taxon>
    </lineage>
</organism>
<evidence type="ECO:0000256" key="19">
    <source>
        <dbReference type="ARBA" id="ARBA00080861"/>
    </source>
</evidence>
<dbReference type="PANTHER" id="PTHR34174:SF1">
    <property type="entry name" value="CENTRIOLAR AND CILIOGENESIS-ASSOCIATED PROTEIN HYLS1"/>
    <property type="match status" value="1"/>
</dbReference>
<dbReference type="InterPro" id="IPR020097">
    <property type="entry name" value="PsdUridine_synth_TruA_a/b_dom"/>
</dbReference>
<dbReference type="InterPro" id="IPR041707">
    <property type="entry name" value="Pus3-like"/>
</dbReference>
<dbReference type="FunFam" id="3.30.70.580:FF:000007">
    <property type="entry name" value="tRNA pseudouridine synthase"/>
    <property type="match status" value="1"/>
</dbReference>
<comment type="catalytic activity">
    <reaction evidence="14">
        <text>uridine(38/39) in tRNA = pseudouridine(38/39) in tRNA</text>
        <dbReference type="Rhea" id="RHEA:42564"/>
        <dbReference type="Rhea" id="RHEA-COMP:10117"/>
        <dbReference type="Rhea" id="RHEA-COMP:10118"/>
        <dbReference type="ChEBI" id="CHEBI:65314"/>
        <dbReference type="ChEBI" id="CHEBI:65315"/>
        <dbReference type="EC" id="5.4.99.45"/>
    </reaction>
</comment>
<dbReference type="InterPro" id="IPR026227">
    <property type="entry name" value="HYLS1"/>
</dbReference>
<evidence type="ECO:0000256" key="17">
    <source>
        <dbReference type="ARBA" id="ARBA00075152"/>
    </source>
</evidence>
<feature type="region of interest" description="Disordered" evidence="20">
    <location>
        <begin position="440"/>
        <end position="483"/>
    </location>
</feature>
<comment type="similarity">
    <text evidence="4">Belongs to the tRNA pseudouridine synthase TruA family.</text>
</comment>
<keyword evidence="6" id="KW-0963">Cytoplasm</keyword>
<keyword evidence="13" id="KW-0966">Cell projection</keyword>
<comment type="similarity">
    <text evidence="5">Belongs to the HYLS1 family.</text>
</comment>
<dbReference type="HAMAP" id="MF_00171">
    <property type="entry name" value="TruA"/>
    <property type="match status" value="1"/>
</dbReference>
<evidence type="ECO:0000259" key="22">
    <source>
        <dbReference type="Pfam" id="PF15311"/>
    </source>
</evidence>
<dbReference type="PANTHER" id="PTHR34174">
    <property type="entry name" value="HYDROLETHALUS SYNDROME PROTEIN 1"/>
    <property type="match status" value="1"/>
</dbReference>
<dbReference type="InterPro" id="IPR027918">
    <property type="entry name" value="HYLS1_C_dom"/>
</dbReference>
<evidence type="ECO:0000256" key="18">
    <source>
        <dbReference type="ARBA" id="ARBA00079075"/>
    </source>
</evidence>
<feature type="compositionally biased region" description="Polar residues" evidence="20">
    <location>
        <begin position="464"/>
        <end position="476"/>
    </location>
</feature>
<keyword evidence="10" id="KW-0206">Cytoskeleton</keyword>
<gene>
    <name evidence="23" type="ORF">E5288_WYG012231</name>
</gene>
<dbReference type="InterPro" id="IPR020094">
    <property type="entry name" value="TruA/RsuA/RluB/E/F_N"/>
</dbReference>
<proteinExistence type="inferred from homology"/>
<evidence type="ECO:0000256" key="20">
    <source>
        <dbReference type="SAM" id="MobiDB-lite"/>
    </source>
</evidence>
<dbReference type="InterPro" id="IPR001406">
    <property type="entry name" value="PsdUridine_synth_TruA"/>
</dbReference>
<evidence type="ECO:0000256" key="14">
    <source>
        <dbReference type="ARBA" id="ARBA00050420"/>
    </source>
</evidence>
<dbReference type="CDD" id="cd02569">
    <property type="entry name" value="PseudoU_synth_ScPus3"/>
    <property type="match status" value="1"/>
</dbReference>
<keyword evidence="7" id="KW-0819">tRNA processing</keyword>
<feature type="domain" description="Pseudouridine synthase I TruA alpha/beta" evidence="21">
    <location>
        <begin position="212"/>
        <end position="330"/>
    </location>
</feature>
<evidence type="ECO:0000259" key="21">
    <source>
        <dbReference type="Pfam" id="PF01416"/>
    </source>
</evidence>
<dbReference type="Gene3D" id="3.30.70.660">
    <property type="entry name" value="Pseudouridine synthase I, catalytic domain, C-terminal subdomain"/>
    <property type="match status" value="1"/>
</dbReference>
<evidence type="ECO:0000256" key="2">
    <source>
        <dbReference type="ARBA" id="ARBA00004123"/>
    </source>
</evidence>
<dbReference type="Gene3D" id="3.30.70.580">
    <property type="entry name" value="Pseudouridine synthase I, catalytic domain, N-terminal subdomain"/>
    <property type="match status" value="1"/>
</dbReference>
<evidence type="ECO:0000256" key="9">
    <source>
        <dbReference type="ARBA" id="ARBA00022990"/>
    </source>
</evidence>
<evidence type="ECO:0000256" key="15">
    <source>
        <dbReference type="ARBA" id="ARBA00066567"/>
    </source>
</evidence>
<evidence type="ECO:0000256" key="16">
    <source>
        <dbReference type="ARBA" id="ARBA00074242"/>
    </source>
</evidence>
<dbReference type="GO" id="GO:0160154">
    <property type="term" value="F:tRNA pseudouridine(38/39) synthase activity"/>
    <property type="evidence" value="ECO:0007669"/>
    <property type="project" value="UniProtKB-EC"/>
</dbReference>
<dbReference type="Pfam" id="PF15311">
    <property type="entry name" value="HYLS1_C"/>
    <property type="match status" value="1"/>
</dbReference>
<evidence type="ECO:0000256" key="10">
    <source>
        <dbReference type="ARBA" id="ARBA00023212"/>
    </source>
</evidence>
<evidence type="ECO:0000256" key="12">
    <source>
        <dbReference type="ARBA" id="ARBA00023242"/>
    </source>
</evidence>
<dbReference type="EMBL" id="VBQZ03000050">
    <property type="protein sequence ID" value="MXQ88885.1"/>
    <property type="molecule type" value="Genomic_DNA"/>
</dbReference>
<sequence length="690" mass="79395">MAENDVDRIQTEKLLKRVQELEQEVKRLKKEQANNKNSNIRENSSGAGGKPKRAFDFSAHGQRHVALKIAYLGWGYQGFASQENTSNTIEEKLFEALTKTRLVENRQTSNYHRCGRTDKGVSAFGQVISLDLRSHIPKGRDSEHFNLKNEVNDVATEIRYTHILNRVLPPDIRVLAWAPVETSFSARFSCLERTYRYFFPRANLDIVTMNYAAQKYVGTHDFRNLCKMDVANGVINFQRTILSAQVQRVGQNLGEEGWQEPFQLCQFEVTGQAFLYHQVRCMMAVLFLIGQGMEKPEVIDELLNIEKNPQKPQYSMAVEFPLVLYDCKFENIKWIYDREVQEFNVTHLQQLWANHAVKTQMLYSMLQGLDSVALPCGTAMIRSFSIGEAVEELVGPDGQKWADTDPEERMLVAAKAFPHICAGHGEGDVRREAQSTLYDPYSKASVTSGKQPAFPAQLHHPHTESNGPSEAVSETSQRLRKPVMKRKVLRRKPDGEVLVTDESMISESESGTENDMDVWDLRQRLMNLHFQEDRESPVDVSQKFSLPREYQGISQDQLICYLRREEMGPPAYEQDLIVASRPKSFILPRLDQLSRNRGKVDRVARYFEYKRDWDSMRLPGEDHRKELRWGIREQMLCRAEAQSKPQHIYVPNNYLVPTEKKRSALRWGVRCDLANGVIPKKLTSFPLFPS</sequence>
<evidence type="ECO:0000256" key="5">
    <source>
        <dbReference type="ARBA" id="ARBA00010091"/>
    </source>
</evidence>
<dbReference type="SUPFAM" id="SSF55120">
    <property type="entry name" value="Pseudouridine synthase"/>
    <property type="match status" value="1"/>
</dbReference>
<dbReference type="InterPro" id="IPR020095">
    <property type="entry name" value="PsdUridine_synth_TruA_C"/>
</dbReference>
<dbReference type="GO" id="GO:0031119">
    <property type="term" value="P:tRNA pseudouridine synthesis"/>
    <property type="evidence" value="ECO:0007669"/>
    <property type="project" value="UniProtKB-ARBA"/>
</dbReference>
<reference evidence="23" key="1">
    <citation type="submission" date="2019-10" db="EMBL/GenBank/DDBJ databases">
        <title>The sequence and de novo assembly of the wild yak genome.</title>
        <authorList>
            <person name="Liu Y."/>
        </authorList>
    </citation>
    <scope>NUCLEOTIDE SEQUENCE [LARGE SCALE GENOMIC DNA]</scope>
    <source>
        <strain evidence="23">WY2019</strain>
    </source>
</reference>
<dbReference type="InterPro" id="IPR052319">
    <property type="entry name" value="Centriolar_ciliogenesis_assoc"/>
</dbReference>
<keyword evidence="24" id="KW-1185">Reference proteome</keyword>
<feature type="domain" description="Centriolar and ciliogenesis-associated protein HYLS1 C-terminal" evidence="22">
    <location>
        <begin position="587"/>
        <end position="674"/>
    </location>
</feature>
<evidence type="ECO:0000256" key="13">
    <source>
        <dbReference type="ARBA" id="ARBA00023273"/>
    </source>
</evidence>
<name>A0A6B0RFV4_9CETA</name>
<dbReference type="AlphaFoldDB" id="A0A6B0RFV4"/>
<evidence type="ECO:0000256" key="1">
    <source>
        <dbReference type="ARBA" id="ARBA00004114"/>
    </source>
</evidence>
<keyword evidence="9" id="KW-0007">Acetylation</keyword>
<dbReference type="GO" id="GO:0060271">
    <property type="term" value="P:cilium assembly"/>
    <property type="evidence" value="ECO:0007669"/>
    <property type="project" value="TreeGrafter"/>
</dbReference>
<accession>A0A6B0RFV4</accession>
<feature type="compositionally biased region" description="Polar residues" evidence="20">
    <location>
        <begin position="34"/>
        <end position="45"/>
    </location>
</feature>
<dbReference type="FunFam" id="3.30.70.660:FF:000005">
    <property type="entry name" value="tRNA pseudouridine synthase"/>
    <property type="match status" value="1"/>
</dbReference>
<evidence type="ECO:0000256" key="11">
    <source>
        <dbReference type="ARBA" id="ARBA00023235"/>
    </source>
</evidence>
<comment type="caution">
    <text evidence="23">The sequence shown here is derived from an EMBL/GenBank/DDBJ whole genome shotgun (WGS) entry which is preliminary data.</text>
</comment>
<dbReference type="InterPro" id="IPR020103">
    <property type="entry name" value="PsdUridine_synth_cat_dom_sf"/>
</dbReference>
<dbReference type="NCBIfam" id="TIGR00071">
    <property type="entry name" value="hisT_truA"/>
    <property type="match status" value="1"/>
</dbReference>
<evidence type="ECO:0000256" key="6">
    <source>
        <dbReference type="ARBA" id="ARBA00022490"/>
    </source>
</evidence>
<evidence type="ECO:0000313" key="24">
    <source>
        <dbReference type="Proteomes" id="UP000322234"/>
    </source>
</evidence>
<evidence type="ECO:0000256" key="3">
    <source>
        <dbReference type="ARBA" id="ARBA00004138"/>
    </source>
</evidence>
<keyword evidence="8" id="KW-0970">Cilium biogenesis/degradation</keyword>
<dbReference type="PRINTS" id="PR02098">
    <property type="entry name" value="HYLETHALUSS1"/>
</dbReference>
<feature type="region of interest" description="Disordered" evidence="20">
    <location>
        <begin position="29"/>
        <end position="54"/>
    </location>
</feature>
<dbReference type="GO" id="GO:0097730">
    <property type="term" value="C:non-motile cilium"/>
    <property type="evidence" value="ECO:0007669"/>
    <property type="project" value="TreeGrafter"/>
</dbReference>
<keyword evidence="11" id="KW-0413">Isomerase</keyword>
<dbReference type="Pfam" id="PF01416">
    <property type="entry name" value="PseudoU_synth_1"/>
    <property type="match status" value="1"/>
</dbReference>
<evidence type="ECO:0000313" key="23">
    <source>
        <dbReference type="EMBL" id="MXQ88885.1"/>
    </source>
</evidence>
<evidence type="ECO:0000256" key="7">
    <source>
        <dbReference type="ARBA" id="ARBA00022694"/>
    </source>
</evidence>
<dbReference type="GO" id="GO:0005814">
    <property type="term" value="C:centriole"/>
    <property type="evidence" value="ECO:0007669"/>
    <property type="project" value="UniProtKB-SubCell"/>
</dbReference>
<comment type="subcellular location">
    <subcellularLocation>
        <location evidence="3">Cell projection</location>
        <location evidence="3">Cilium</location>
    </subcellularLocation>
    <subcellularLocation>
        <location evidence="1">Cytoplasm</location>
        <location evidence="1">Cytoskeleton</location>
        <location evidence="1">Microtubule organizing center</location>
        <location evidence="1">Centrosome</location>
        <location evidence="1">Centriole</location>
    </subcellularLocation>
    <subcellularLocation>
        <location evidence="2">Nucleus</location>
    </subcellularLocation>
</comment>
<protein>
    <recommendedName>
        <fullName evidence="16">tRNA pseudouridine(38/39) synthase</fullName>
        <ecNumber evidence="15">5.4.99.45</ecNumber>
    </recommendedName>
    <alternativeName>
        <fullName evidence="17">tRNA pseudouridine synthase 3</fullName>
    </alternativeName>
    <alternativeName>
        <fullName evidence="18">tRNA pseudouridylate synthase 3</fullName>
    </alternativeName>
    <alternativeName>
        <fullName evidence="19">tRNA-uridine isomerase 3</fullName>
    </alternativeName>
</protein>
<dbReference type="Proteomes" id="UP000322234">
    <property type="component" value="Unassembled WGS sequence"/>
</dbReference>